<dbReference type="Proteomes" id="UP000652567">
    <property type="component" value="Unassembled WGS sequence"/>
</dbReference>
<dbReference type="Gene3D" id="1.10.10.10">
    <property type="entry name" value="Winged helix-like DNA-binding domain superfamily/Winged helix DNA-binding domain"/>
    <property type="match status" value="1"/>
</dbReference>
<reference evidence="4" key="1">
    <citation type="submission" date="2018-07" db="EMBL/GenBank/DDBJ databases">
        <title>Genome assembly of strain Ka43.</title>
        <authorList>
            <person name="Kukolya J."/>
            <person name="Nagy I."/>
            <person name="Horvath B."/>
            <person name="Toth A."/>
        </authorList>
    </citation>
    <scope>NUCLEOTIDE SEQUENCE</scope>
    <source>
        <strain evidence="4">KB43</strain>
    </source>
</reference>
<dbReference type="GO" id="GO:0000160">
    <property type="term" value="P:phosphorelay signal transduction system"/>
    <property type="evidence" value="ECO:0007669"/>
    <property type="project" value="InterPro"/>
</dbReference>
<evidence type="ECO:0000313" key="4">
    <source>
        <dbReference type="EMBL" id="MBE8715799.1"/>
    </source>
</evidence>
<dbReference type="EMBL" id="PRDL01000001">
    <property type="protein sequence ID" value="MBE8715799.1"/>
    <property type="molecule type" value="Genomic_DNA"/>
</dbReference>
<accession>A0A928YSA0</accession>
<dbReference type="InterPro" id="IPR036388">
    <property type="entry name" value="WH-like_DNA-bd_sf"/>
</dbReference>
<comment type="caution">
    <text evidence="4">The sequence shown here is derived from an EMBL/GenBank/DDBJ whole genome shotgun (WGS) entry which is preliminary data.</text>
</comment>
<evidence type="ECO:0000256" key="2">
    <source>
        <dbReference type="PROSITE-ProRule" id="PRU01091"/>
    </source>
</evidence>
<feature type="domain" description="OmpR/PhoB-type" evidence="3">
    <location>
        <begin position="32"/>
        <end position="131"/>
    </location>
</feature>
<feature type="DNA-binding region" description="OmpR/PhoB-type" evidence="2">
    <location>
        <begin position="32"/>
        <end position="131"/>
    </location>
</feature>
<dbReference type="Pfam" id="PF00486">
    <property type="entry name" value="Trans_reg_C"/>
    <property type="match status" value="1"/>
</dbReference>
<dbReference type="InterPro" id="IPR016032">
    <property type="entry name" value="Sig_transdc_resp-reg_C-effctor"/>
</dbReference>
<evidence type="ECO:0000259" key="3">
    <source>
        <dbReference type="PROSITE" id="PS51755"/>
    </source>
</evidence>
<name>A0A928YSA0_9GAMM</name>
<dbReference type="GO" id="GO:0006355">
    <property type="term" value="P:regulation of DNA-templated transcription"/>
    <property type="evidence" value="ECO:0007669"/>
    <property type="project" value="InterPro"/>
</dbReference>
<dbReference type="CDD" id="cd00383">
    <property type="entry name" value="trans_reg_C"/>
    <property type="match status" value="1"/>
</dbReference>
<evidence type="ECO:0000256" key="1">
    <source>
        <dbReference type="ARBA" id="ARBA00023125"/>
    </source>
</evidence>
<organism evidence="4 5">
    <name type="scientific">Cellvibrio polysaccharolyticus</name>
    <dbReference type="NCBI Taxonomy" id="2082724"/>
    <lineage>
        <taxon>Bacteria</taxon>
        <taxon>Pseudomonadati</taxon>
        <taxon>Pseudomonadota</taxon>
        <taxon>Gammaproteobacteria</taxon>
        <taxon>Cellvibrionales</taxon>
        <taxon>Cellvibrionaceae</taxon>
        <taxon>Cellvibrio</taxon>
    </lineage>
</organism>
<protein>
    <submittedName>
        <fullName evidence="4">CadC family transcriptional regulator</fullName>
    </submittedName>
</protein>
<keyword evidence="1 2" id="KW-0238">DNA-binding</keyword>
<gene>
    <name evidence="4" type="ORF">C4F51_01185</name>
</gene>
<dbReference type="SUPFAM" id="SSF46894">
    <property type="entry name" value="C-terminal effector domain of the bipartite response regulators"/>
    <property type="match status" value="1"/>
</dbReference>
<dbReference type="SMART" id="SM00862">
    <property type="entry name" value="Trans_reg_C"/>
    <property type="match status" value="1"/>
</dbReference>
<proteinExistence type="predicted"/>
<evidence type="ECO:0000313" key="5">
    <source>
        <dbReference type="Proteomes" id="UP000652567"/>
    </source>
</evidence>
<dbReference type="InterPro" id="IPR001867">
    <property type="entry name" value="OmpR/PhoB-type_DNA-bd"/>
</dbReference>
<dbReference type="GO" id="GO:0003677">
    <property type="term" value="F:DNA binding"/>
    <property type="evidence" value="ECO:0007669"/>
    <property type="project" value="UniProtKB-UniRule"/>
</dbReference>
<keyword evidence="5" id="KW-1185">Reference proteome</keyword>
<sequence>METTCLTDSVNATIGSAVPSANTSAYLAIRTGRVNCAARFYPALYQLMLVRNGVEEKVDLGFSGSRLLERLVRNPGEVVTREELMSHAWSDRVVGQGSLNQQIYTLRQVLGDEKNREIIQTLPRRGYLLNPNYLVPEAVTAAPEQPASEPVNTALIVPTGLVARPAVYGANRFLPFALLGLLGLGWLSWFYQSHRPVELYNSELRMGNVSVFYRDANKERLQHLIHNTQTLTQRLSELAQQPTRLFLENRGDFYEMLCLSEGGHHHLMTFHSSQLGRIVDEQLRQCLR</sequence>
<dbReference type="PROSITE" id="PS51755">
    <property type="entry name" value="OMPR_PHOB"/>
    <property type="match status" value="1"/>
</dbReference>
<dbReference type="AlphaFoldDB" id="A0A928YSA0"/>